<organism evidence="3 4">
    <name type="scientific">Edaphobacter dinghuensis</name>
    <dbReference type="NCBI Taxonomy" id="1560005"/>
    <lineage>
        <taxon>Bacteria</taxon>
        <taxon>Pseudomonadati</taxon>
        <taxon>Acidobacteriota</taxon>
        <taxon>Terriglobia</taxon>
        <taxon>Terriglobales</taxon>
        <taxon>Acidobacteriaceae</taxon>
        <taxon>Edaphobacter</taxon>
    </lineage>
</organism>
<evidence type="ECO:0000259" key="2">
    <source>
        <dbReference type="Pfam" id="PF13472"/>
    </source>
</evidence>
<feature type="domain" description="SGNH hydrolase-type esterase" evidence="2">
    <location>
        <begin position="59"/>
        <end position="220"/>
    </location>
</feature>
<gene>
    <name evidence="3" type="ORF">GCM10011585_30710</name>
</gene>
<reference evidence="3" key="2">
    <citation type="submission" date="2020-09" db="EMBL/GenBank/DDBJ databases">
        <authorList>
            <person name="Sun Q."/>
            <person name="Zhou Y."/>
        </authorList>
    </citation>
    <scope>NUCLEOTIDE SEQUENCE</scope>
    <source>
        <strain evidence="3">CGMCC 1.12997</strain>
    </source>
</reference>
<dbReference type="Gene3D" id="3.40.50.1110">
    <property type="entry name" value="SGNH hydrolase"/>
    <property type="match status" value="1"/>
</dbReference>
<dbReference type="Pfam" id="PF13472">
    <property type="entry name" value="Lipase_GDSL_2"/>
    <property type="match status" value="1"/>
</dbReference>
<protein>
    <submittedName>
        <fullName evidence="3">Arylesterase</fullName>
    </submittedName>
</protein>
<feature type="region of interest" description="Disordered" evidence="1">
    <location>
        <begin position="20"/>
        <end position="52"/>
    </location>
</feature>
<name>A0A917HNT5_9BACT</name>
<dbReference type="Proteomes" id="UP000647241">
    <property type="component" value="Unassembled WGS sequence"/>
</dbReference>
<proteinExistence type="predicted"/>
<dbReference type="RefSeq" id="WP_188555042.1">
    <property type="nucleotide sequence ID" value="NZ_BMGT01000003.1"/>
</dbReference>
<dbReference type="InterPro" id="IPR013830">
    <property type="entry name" value="SGNH_hydro"/>
</dbReference>
<accession>A0A917HNT5</accession>
<dbReference type="PROSITE" id="PS51257">
    <property type="entry name" value="PROKAR_LIPOPROTEIN"/>
    <property type="match status" value="1"/>
</dbReference>
<dbReference type="CDD" id="cd01822">
    <property type="entry name" value="Lysophospholipase_L1_like"/>
    <property type="match status" value="1"/>
</dbReference>
<reference evidence="3" key="1">
    <citation type="journal article" date="2014" name="Int. J. Syst. Evol. Microbiol.">
        <title>Complete genome sequence of Corynebacterium casei LMG S-19264T (=DSM 44701T), isolated from a smear-ripened cheese.</title>
        <authorList>
            <consortium name="US DOE Joint Genome Institute (JGI-PGF)"/>
            <person name="Walter F."/>
            <person name="Albersmeier A."/>
            <person name="Kalinowski J."/>
            <person name="Ruckert C."/>
        </authorList>
    </citation>
    <scope>NUCLEOTIDE SEQUENCE</scope>
    <source>
        <strain evidence="3">CGMCC 1.12997</strain>
    </source>
</reference>
<evidence type="ECO:0000313" key="3">
    <source>
        <dbReference type="EMBL" id="GGG84762.1"/>
    </source>
</evidence>
<comment type="caution">
    <text evidence="3">The sequence shown here is derived from an EMBL/GenBank/DDBJ whole genome shotgun (WGS) entry which is preliminary data.</text>
</comment>
<dbReference type="SUPFAM" id="SSF52266">
    <property type="entry name" value="SGNH hydrolase"/>
    <property type="match status" value="1"/>
</dbReference>
<dbReference type="InterPro" id="IPR051532">
    <property type="entry name" value="Ester_Hydrolysis_Enzymes"/>
</dbReference>
<dbReference type="AlphaFoldDB" id="A0A917HNT5"/>
<dbReference type="EMBL" id="BMGT01000003">
    <property type="protein sequence ID" value="GGG84762.1"/>
    <property type="molecule type" value="Genomic_DNA"/>
</dbReference>
<dbReference type="PANTHER" id="PTHR30383">
    <property type="entry name" value="THIOESTERASE 1/PROTEASE 1/LYSOPHOSPHOLIPASE L1"/>
    <property type="match status" value="1"/>
</dbReference>
<evidence type="ECO:0000256" key="1">
    <source>
        <dbReference type="SAM" id="MobiDB-lite"/>
    </source>
</evidence>
<sequence>MRQIEVLFILAAVTTGMCGCKSDQPAPQPSPTSAVSTVQPQPATPPPAVAPDNRPLLVCFGDSLTAGYGTDPGNSYPDFLQADLDARGYHYRVVNEGISGNTTKDAVDRLDHILSLKPSVVVVELGGNDGLRGLPIADSRANLDKIVTTLQASGAKVVLAGITLPPDYGPDYIKQFDATYTLLAKKHRVPMLPFLLKGVYGTPGMMQADQTHATAEGNKIVAKNVLPLVLPLLKKK</sequence>
<dbReference type="GO" id="GO:0004622">
    <property type="term" value="F:phosphatidylcholine lysophospholipase activity"/>
    <property type="evidence" value="ECO:0007669"/>
    <property type="project" value="TreeGrafter"/>
</dbReference>
<dbReference type="PANTHER" id="PTHR30383:SF24">
    <property type="entry name" value="THIOESTERASE 1_PROTEASE 1_LYSOPHOSPHOLIPASE L1"/>
    <property type="match status" value="1"/>
</dbReference>
<evidence type="ECO:0000313" key="4">
    <source>
        <dbReference type="Proteomes" id="UP000647241"/>
    </source>
</evidence>
<keyword evidence="4" id="KW-1185">Reference proteome</keyword>
<dbReference type="InterPro" id="IPR036514">
    <property type="entry name" value="SGNH_hydro_sf"/>
</dbReference>